<dbReference type="AlphaFoldDB" id="A0AA35S6P7"/>
<reference evidence="1" key="1">
    <citation type="submission" date="2023-03" db="EMBL/GenBank/DDBJ databases">
        <authorList>
            <person name="Steffen K."/>
            <person name="Cardenas P."/>
        </authorList>
    </citation>
    <scope>NUCLEOTIDE SEQUENCE</scope>
</reference>
<dbReference type="Proteomes" id="UP001174909">
    <property type="component" value="Unassembled WGS sequence"/>
</dbReference>
<name>A0AA35S6P7_GEOBA</name>
<protein>
    <submittedName>
        <fullName evidence="1">Uncharacterized protein</fullName>
    </submittedName>
</protein>
<evidence type="ECO:0000313" key="2">
    <source>
        <dbReference type="Proteomes" id="UP001174909"/>
    </source>
</evidence>
<keyword evidence="2" id="KW-1185">Reference proteome</keyword>
<evidence type="ECO:0000313" key="1">
    <source>
        <dbReference type="EMBL" id="CAI8024209.1"/>
    </source>
</evidence>
<gene>
    <name evidence="1" type="ORF">GBAR_LOCUS14077</name>
</gene>
<sequence length="321" mass="35617">MRTGKITRRGLTNSSFSDGAPPVMKCVLYVVLQACALALLCNTLPDQEGDECISGFMSVDRMDALLGNTGRTMDSGNFQGIFPEVSFTCNGSIQRWVLGAKWEGHDEEYIELQIWRPSGDGVYTKVGYTTIIVNGPAALYEYPVSPPLAFQAGDVLGYYQPQPSRSQLRVQLEQEGREPQLGYYYSGPTSPASVLNILPGSVSDDRFQILVNVVTDPPGCGCGFMSVERMRYLLNVDTVSSLIAPSQRQQISPEMRFTCDGNITKWIIGAEYGEDGNLYPELQYGEMLEMKPIGKSTAHSLSYRHQCQVEFMSMRTFLQSQ</sequence>
<accession>A0AA35S6P7</accession>
<dbReference type="EMBL" id="CASHTH010002061">
    <property type="protein sequence ID" value="CAI8024209.1"/>
    <property type="molecule type" value="Genomic_DNA"/>
</dbReference>
<proteinExistence type="predicted"/>
<organism evidence="1 2">
    <name type="scientific">Geodia barretti</name>
    <name type="common">Barrett's horny sponge</name>
    <dbReference type="NCBI Taxonomy" id="519541"/>
    <lineage>
        <taxon>Eukaryota</taxon>
        <taxon>Metazoa</taxon>
        <taxon>Porifera</taxon>
        <taxon>Demospongiae</taxon>
        <taxon>Heteroscleromorpha</taxon>
        <taxon>Tetractinellida</taxon>
        <taxon>Astrophorina</taxon>
        <taxon>Geodiidae</taxon>
        <taxon>Geodia</taxon>
    </lineage>
</organism>
<comment type="caution">
    <text evidence="1">The sequence shown here is derived from an EMBL/GenBank/DDBJ whole genome shotgun (WGS) entry which is preliminary data.</text>
</comment>